<dbReference type="InterPro" id="IPR029017">
    <property type="entry name" value="Enolase-like_N"/>
</dbReference>
<protein>
    <submittedName>
        <fullName evidence="3">Galactonate dehydratase</fullName>
        <ecNumber evidence="3">4.2.1.6</ecNumber>
    </submittedName>
</protein>
<dbReference type="SMART" id="SM00922">
    <property type="entry name" value="MR_MLE"/>
    <property type="match status" value="1"/>
</dbReference>
<dbReference type="Gene3D" id="3.20.20.120">
    <property type="entry name" value="Enolase-like C-terminal domain"/>
    <property type="match status" value="1"/>
</dbReference>
<accession>A0A6B0YZP7</accession>
<evidence type="ECO:0000313" key="3">
    <source>
        <dbReference type="EMBL" id="MXY95122.1"/>
    </source>
</evidence>
<evidence type="ECO:0000259" key="2">
    <source>
        <dbReference type="SMART" id="SM00922"/>
    </source>
</evidence>
<name>A0A6B0YZP7_9CHLR</name>
<gene>
    <name evidence="3" type="primary">dgoD</name>
    <name evidence="3" type="ORF">F4Y42_16905</name>
</gene>
<dbReference type="EC" id="4.2.1.6" evidence="3"/>
<dbReference type="NCBIfam" id="NF010624">
    <property type="entry name" value="PRK14017.1"/>
    <property type="match status" value="1"/>
</dbReference>
<dbReference type="PANTHER" id="PTHR48080">
    <property type="entry name" value="D-GALACTONATE DEHYDRATASE-RELATED"/>
    <property type="match status" value="1"/>
</dbReference>
<dbReference type="Gene3D" id="3.30.390.10">
    <property type="entry name" value="Enolase-like, N-terminal domain"/>
    <property type="match status" value="1"/>
</dbReference>
<dbReference type="SUPFAM" id="SSF54826">
    <property type="entry name" value="Enolase N-terminal domain-like"/>
    <property type="match status" value="1"/>
</dbReference>
<evidence type="ECO:0000256" key="1">
    <source>
        <dbReference type="ARBA" id="ARBA00023239"/>
    </source>
</evidence>
<dbReference type="SFLD" id="SFLDS00001">
    <property type="entry name" value="Enolase"/>
    <property type="match status" value="1"/>
</dbReference>
<reference evidence="3" key="1">
    <citation type="submission" date="2019-09" db="EMBL/GenBank/DDBJ databases">
        <title>Characterisation of the sponge microbiome using genome-centric metagenomics.</title>
        <authorList>
            <person name="Engelberts J.P."/>
            <person name="Robbins S.J."/>
            <person name="De Goeij J.M."/>
            <person name="Aranda M."/>
            <person name="Bell S.C."/>
            <person name="Webster N.S."/>
        </authorList>
    </citation>
    <scope>NUCLEOTIDE SEQUENCE</scope>
    <source>
        <strain evidence="3">SB0664_bin_27</strain>
    </source>
</reference>
<dbReference type="AlphaFoldDB" id="A0A6B0YZP7"/>
<dbReference type="InterPro" id="IPR036849">
    <property type="entry name" value="Enolase-like_C_sf"/>
</dbReference>
<dbReference type="InterPro" id="IPR018110">
    <property type="entry name" value="Mandel_Rmase/mucon_lact_enz_CS"/>
</dbReference>
<dbReference type="Pfam" id="PF02746">
    <property type="entry name" value="MR_MLE_N"/>
    <property type="match status" value="1"/>
</dbReference>
<proteinExistence type="predicted"/>
<dbReference type="SFLD" id="SFLDG00179">
    <property type="entry name" value="mandelate_racemase"/>
    <property type="match status" value="1"/>
</dbReference>
<organism evidence="3">
    <name type="scientific">Caldilineaceae bacterium SB0664_bin_27</name>
    <dbReference type="NCBI Taxonomy" id="2605260"/>
    <lineage>
        <taxon>Bacteria</taxon>
        <taxon>Bacillati</taxon>
        <taxon>Chloroflexota</taxon>
        <taxon>Caldilineae</taxon>
        <taxon>Caldilineales</taxon>
        <taxon>Caldilineaceae</taxon>
    </lineage>
</organism>
<dbReference type="PROSITE" id="PS00908">
    <property type="entry name" value="MR_MLE_1"/>
    <property type="match status" value="1"/>
</dbReference>
<dbReference type="InterPro" id="IPR029065">
    <property type="entry name" value="Enolase_C-like"/>
</dbReference>
<comment type="caution">
    <text evidence="3">The sequence shown here is derived from an EMBL/GenBank/DDBJ whole genome shotgun (WGS) entry which is preliminary data.</text>
</comment>
<dbReference type="InterPro" id="IPR034593">
    <property type="entry name" value="DgoD-like"/>
</dbReference>
<dbReference type="GO" id="GO:0009063">
    <property type="term" value="P:amino acid catabolic process"/>
    <property type="evidence" value="ECO:0007669"/>
    <property type="project" value="InterPro"/>
</dbReference>
<dbReference type="InterPro" id="IPR013341">
    <property type="entry name" value="Mandelate_racemase_N_dom"/>
</dbReference>
<dbReference type="GO" id="GO:0008869">
    <property type="term" value="F:galactonate dehydratase activity"/>
    <property type="evidence" value="ECO:0007669"/>
    <property type="project" value="UniProtKB-EC"/>
</dbReference>
<dbReference type="InterPro" id="IPR013342">
    <property type="entry name" value="Mandelate_racemase_C"/>
</dbReference>
<dbReference type="Pfam" id="PF13378">
    <property type="entry name" value="MR_MLE_C"/>
    <property type="match status" value="1"/>
</dbReference>
<dbReference type="SUPFAM" id="SSF51604">
    <property type="entry name" value="Enolase C-terminal domain-like"/>
    <property type="match status" value="1"/>
</dbReference>
<dbReference type="CDD" id="cd03316">
    <property type="entry name" value="MR_like"/>
    <property type="match status" value="1"/>
</dbReference>
<sequence>MPSATGAIPMKITRIDTHLTELSHRSIPYVVVHTDEGIHGVGEPFSCGPDGATVAAIHDFAEWLTGRDPRDIEGLYHLMYAGSRFPGGSVVNAAISGIEHALWDIAGKAAGLPVYRLIGGKARNRVRVYQSIGGDTPEEAADDAIRLIQTYGYTALKMSPMPPGWHQMPWNRVLRETERRVEAVREAVGPDIDIGLDPHARILEIGRAAQLCDVVAPYRPFFVEEPLRPENYEALAKLSQKVNVPIATGEMLFTRHEYRELLSHHAVDIIQPDICITGGLWEMKKIAAMAEVHYASVAPHNPCGPVATAVNVHFSASTSNFLILEYKADEGRRADIVDEPVKLIDGYLELPDRPGLGIDLNLEALAARPGRSWHRPFLIRPDGSLAYQ</sequence>
<keyword evidence="1 3" id="KW-0456">Lyase</keyword>
<dbReference type="PANTHER" id="PTHR48080:SF2">
    <property type="entry name" value="D-GALACTONATE DEHYDRATASE"/>
    <property type="match status" value="1"/>
</dbReference>
<feature type="domain" description="Mandelate racemase/muconate lactonizing enzyme C-terminal" evidence="2">
    <location>
        <begin position="137"/>
        <end position="245"/>
    </location>
</feature>
<dbReference type="EMBL" id="VXRG01000136">
    <property type="protein sequence ID" value="MXY95122.1"/>
    <property type="molecule type" value="Genomic_DNA"/>
</dbReference>